<sequence>MLISAQQLSEPTQLIPVQQANIIETFKIALLHTYAKEQIEIFIKIAILIGQIDLKDILYKLDVSIVELEKDIKRNRPKIRTKRFQIRKEIPNIKNIDFGLQKIEIQKINNQIATERNDIDPQISGPFLSKNISFLSIGNTPVPRNPPISCGTITNLTYEISSKNLAIISQKVNKNTRVVITDNINDQKNAQERQILAALKRQFTICIQTSLIACYEIAVVMRLTNISQNGMQKAYMYRLDLPTLTEIISAFIINQNGDIREITTLTIIFLMIQL</sequence>
<dbReference type="EMBL" id="KI546168">
    <property type="protein sequence ID" value="EST41706.1"/>
    <property type="molecule type" value="Genomic_DNA"/>
</dbReference>
<protein>
    <submittedName>
        <fullName evidence="1">Uncharacterized protein</fullName>
    </submittedName>
</protein>
<evidence type="ECO:0000313" key="1">
    <source>
        <dbReference type="EMBL" id="EST41706.1"/>
    </source>
</evidence>
<name>V6LDG6_9EUKA</name>
<dbReference type="AlphaFoldDB" id="V6LDG6"/>
<gene>
    <name evidence="1" type="ORF">SS50377_18793</name>
</gene>
<accession>V6LDG6</accession>
<reference evidence="1" key="1">
    <citation type="journal article" date="2014" name="PLoS Genet.">
        <title>The Genome of Spironucleus salmonicida Highlights a Fish Pathogen Adapted to Fluctuating Environments.</title>
        <authorList>
            <person name="Xu F."/>
            <person name="Jerlstrom-Hultqvist J."/>
            <person name="Einarsson E."/>
            <person name="Astvaldsson A."/>
            <person name="Svard S.G."/>
            <person name="Andersson J.O."/>
        </authorList>
    </citation>
    <scope>NUCLEOTIDE SEQUENCE</scope>
</reference>
<proteinExistence type="predicted"/>
<organism evidence="1">
    <name type="scientific">Spironucleus salmonicida</name>
    <dbReference type="NCBI Taxonomy" id="348837"/>
    <lineage>
        <taxon>Eukaryota</taxon>
        <taxon>Metamonada</taxon>
        <taxon>Diplomonadida</taxon>
        <taxon>Hexamitidae</taxon>
        <taxon>Hexamitinae</taxon>
        <taxon>Spironucleus</taxon>
    </lineage>
</organism>